<comment type="caution">
    <text evidence="1">The sequence shown here is derived from an EMBL/GenBank/DDBJ whole genome shotgun (WGS) entry which is preliminary data.</text>
</comment>
<evidence type="ECO:0000313" key="1">
    <source>
        <dbReference type="EMBL" id="EFB33516.1"/>
    </source>
</evidence>
<protein>
    <submittedName>
        <fullName evidence="1">Uncharacterized protein</fullName>
    </submittedName>
</protein>
<sequence length="39" mass="4275">MQLLARSCIICIEAPLCQVQTFMAVANGRSPFAAVSFMR</sequence>
<evidence type="ECO:0000313" key="2">
    <source>
        <dbReference type="Proteomes" id="UP000004079"/>
    </source>
</evidence>
<organism evidence="1 2">
    <name type="scientific">Segatella oris F0302</name>
    <dbReference type="NCBI Taxonomy" id="649760"/>
    <lineage>
        <taxon>Bacteria</taxon>
        <taxon>Pseudomonadati</taxon>
        <taxon>Bacteroidota</taxon>
        <taxon>Bacteroidia</taxon>
        <taxon>Bacteroidales</taxon>
        <taxon>Prevotellaceae</taxon>
        <taxon>Segatella</taxon>
    </lineage>
</organism>
<dbReference type="EMBL" id="ACUZ02000003">
    <property type="protein sequence ID" value="EFB33516.1"/>
    <property type="molecule type" value="Genomic_DNA"/>
</dbReference>
<proteinExistence type="predicted"/>
<accession>D1QMZ0</accession>
<dbReference type="Proteomes" id="UP000004079">
    <property type="component" value="Unassembled WGS sequence"/>
</dbReference>
<dbReference type="HOGENOM" id="CLU_3314737_0_0_10"/>
<dbReference type="AlphaFoldDB" id="D1QMZ0"/>
<gene>
    <name evidence="1" type="ORF">HMPREF0971_00279</name>
</gene>
<reference evidence="1 2" key="1">
    <citation type="submission" date="2009-11" db="EMBL/GenBank/DDBJ databases">
        <authorList>
            <person name="Weinstock G."/>
            <person name="Sodergren E."/>
            <person name="Clifton S."/>
            <person name="Fulton L."/>
            <person name="Fulton B."/>
            <person name="Courtney L."/>
            <person name="Fronick C."/>
            <person name="Harrison M."/>
            <person name="Strong C."/>
            <person name="Farmer C."/>
            <person name="Delahaunty K."/>
            <person name="Markovic C."/>
            <person name="Hall O."/>
            <person name="Minx P."/>
            <person name="Tomlinson C."/>
            <person name="Mitreva M."/>
            <person name="Nelson J."/>
            <person name="Hou S."/>
            <person name="Wollam A."/>
            <person name="Pepin K.H."/>
            <person name="Johnson M."/>
            <person name="Bhonagiri V."/>
            <person name="Nash W.E."/>
            <person name="Warren W."/>
            <person name="Chinwalla A."/>
            <person name="Mardis E.R."/>
            <person name="Wilson R.K."/>
        </authorList>
    </citation>
    <scope>NUCLEOTIDE SEQUENCE [LARGE SCALE GENOMIC DNA]</scope>
    <source>
        <strain evidence="1 2">F0302</strain>
    </source>
</reference>
<name>D1QMZ0_9BACT</name>